<evidence type="ECO:0000313" key="4">
    <source>
        <dbReference type="Proteomes" id="UP000479226"/>
    </source>
</evidence>
<sequence>MEHSTSDAHIPVEPEQSSVMPAAHSAPFTIRWDRMAFAVVGVFALLMAGISGALNVFNMGSTALSWAGVGIFVAVLAGLRAVAVRDANRRRFAAATQQSSTPDAPSAVPSGAAVVQRETVLFDRVDGAEKAPAQKPLTAAELRNAALRVAAKGAEDAKVAHTQTLAEGELEAETWEPVEVPKPGYVTAARAAQATAGPLQLPEAPKSAGTSIKADQAGIGVPAPGDVPVAVAGPVEGAPEGAGEDAGTAAGGPAATAFASAAKPAKVAHALTNLDVVLQRRRA</sequence>
<dbReference type="Proteomes" id="UP000479226">
    <property type="component" value="Unassembled WGS sequence"/>
</dbReference>
<feature type="transmembrane region" description="Helical" evidence="2">
    <location>
        <begin position="63"/>
        <end position="83"/>
    </location>
</feature>
<proteinExistence type="predicted"/>
<keyword evidence="2" id="KW-0812">Transmembrane</keyword>
<keyword evidence="2" id="KW-1133">Transmembrane helix</keyword>
<name>A0ABX0DEJ9_9MICC</name>
<evidence type="ECO:0000256" key="2">
    <source>
        <dbReference type="SAM" id="Phobius"/>
    </source>
</evidence>
<organism evidence="3 4">
    <name type="scientific">Arthrobacter silviterrae</name>
    <dbReference type="NCBI Taxonomy" id="2026658"/>
    <lineage>
        <taxon>Bacteria</taxon>
        <taxon>Bacillati</taxon>
        <taxon>Actinomycetota</taxon>
        <taxon>Actinomycetes</taxon>
        <taxon>Micrococcales</taxon>
        <taxon>Micrococcaceae</taxon>
        <taxon>Arthrobacter</taxon>
    </lineage>
</organism>
<feature type="region of interest" description="Disordered" evidence="1">
    <location>
        <begin position="234"/>
        <end position="254"/>
    </location>
</feature>
<gene>
    <name evidence="3" type="ORF">G6N77_18060</name>
</gene>
<feature type="transmembrane region" description="Helical" evidence="2">
    <location>
        <begin position="35"/>
        <end position="57"/>
    </location>
</feature>
<comment type="caution">
    <text evidence="3">The sequence shown here is derived from an EMBL/GenBank/DDBJ whole genome shotgun (WGS) entry which is preliminary data.</text>
</comment>
<accession>A0ABX0DEJ9</accession>
<reference evidence="3 4" key="1">
    <citation type="submission" date="2020-02" db="EMBL/GenBank/DDBJ databases">
        <title>Genome sequence of the type strain DSM 27180 of Arthrobacter silviterrae.</title>
        <authorList>
            <person name="Gao J."/>
            <person name="Sun J."/>
        </authorList>
    </citation>
    <scope>NUCLEOTIDE SEQUENCE [LARGE SCALE GENOMIC DNA]</scope>
    <source>
        <strain evidence="3 4">DSM 27180</strain>
    </source>
</reference>
<evidence type="ECO:0000313" key="3">
    <source>
        <dbReference type="EMBL" id="NGN85349.1"/>
    </source>
</evidence>
<dbReference type="RefSeq" id="WP_165183558.1">
    <property type="nucleotide sequence ID" value="NZ_JAAKZI010000046.1"/>
</dbReference>
<keyword evidence="2" id="KW-0472">Membrane</keyword>
<dbReference type="EMBL" id="JAAKZI010000046">
    <property type="protein sequence ID" value="NGN85349.1"/>
    <property type="molecule type" value="Genomic_DNA"/>
</dbReference>
<keyword evidence="4" id="KW-1185">Reference proteome</keyword>
<protein>
    <submittedName>
        <fullName evidence="3">Uncharacterized protein</fullName>
    </submittedName>
</protein>
<evidence type="ECO:0000256" key="1">
    <source>
        <dbReference type="SAM" id="MobiDB-lite"/>
    </source>
</evidence>